<dbReference type="GO" id="GO:0005737">
    <property type="term" value="C:cytoplasm"/>
    <property type="evidence" value="ECO:0007669"/>
    <property type="project" value="TreeGrafter"/>
</dbReference>
<comment type="similarity">
    <text evidence="1 4 7">Belongs to the aldehyde dehydrogenase family.</text>
</comment>
<keyword evidence="3" id="KW-0520">NAD</keyword>
<name>A0A9D1Y8U4_9FIRM</name>
<dbReference type="GO" id="GO:0004029">
    <property type="term" value="F:aldehyde dehydrogenase (NAD+) activity"/>
    <property type="evidence" value="ECO:0007669"/>
    <property type="project" value="TreeGrafter"/>
</dbReference>
<dbReference type="Proteomes" id="UP000823868">
    <property type="component" value="Unassembled WGS sequence"/>
</dbReference>
<dbReference type="PROSITE" id="PS00687">
    <property type="entry name" value="ALDEHYDE_DEHYDR_GLU"/>
    <property type="match status" value="1"/>
</dbReference>
<dbReference type="AlphaFoldDB" id="A0A9D1Y8U4"/>
<feature type="active site" evidence="5 6">
    <location>
        <position position="209"/>
    </location>
</feature>
<evidence type="ECO:0000256" key="2">
    <source>
        <dbReference type="ARBA" id="ARBA00023002"/>
    </source>
</evidence>
<dbReference type="Gene3D" id="3.40.605.10">
    <property type="entry name" value="Aldehyde Dehydrogenase, Chain A, domain 1"/>
    <property type="match status" value="1"/>
</dbReference>
<dbReference type="PANTHER" id="PTHR43570:SF16">
    <property type="entry name" value="ALDEHYDE DEHYDROGENASE TYPE III, ISOFORM Q"/>
    <property type="match status" value="1"/>
</dbReference>
<evidence type="ECO:0000313" key="11">
    <source>
        <dbReference type="Proteomes" id="UP000823868"/>
    </source>
</evidence>
<dbReference type="PIRSF" id="PIRSF036492">
    <property type="entry name" value="ALDH"/>
    <property type="match status" value="1"/>
</dbReference>
<proteinExistence type="inferred from homology"/>
<evidence type="ECO:0000256" key="6">
    <source>
        <dbReference type="PROSITE-ProRule" id="PRU10007"/>
    </source>
</evidence>
<reference evidence="10" key="2">
    <citation type="submission" date="2021-04" db="EMBL/GenBank/DDBJ databases">
        <authorList>
            <person name="Gilroy R."/>
        </authorList>
    </citation>
    <scope>NUCLEOTIDE SEQUENCE</scope>
    <source>
        <strain evidence="10">ChiBcec16_6824</strain>
    </source>
</reference>
<dbReference type="InterPro" id="IPR012394">
    <property type="entry name" value="Aldehyde_DH_NAD(P)"/>
</dbReference>
<dbReference type="InterPro" id="IPR016160">
    <property type="entry name" value="Ald_DH_CS_CYS"/>
</dbReference>
<evidence type="ECO:0000256" key="5">
    <source>
        <dbReference type="PIRSR" id="PIRSR036492-1"/>
    </source>
</evidence>
<evidence type="ECO:0000313" key="10">
    <source>
        <dbReference type="EMBL" id="HIY21388.1"/>
    </source>
</evidence>
<dbReference type="SUPFAM" id="SSF53720">
    <property type="entry name" value="ALDH-like"/>
    <property type="match status" value="1"/>
</dbReference>
<dbReference type="InterPro" id="IPR016163">
    <property type="entry name" value="Ald_DH_C"/>
</dbReference>
<gene>
    <name evidence="10" type="ORF">H9841_05765</name>
</gene>
<feature type="coiled-coil region" evidence="8">
    <location>
        <begin position="19"/>
        <end position="46"/>
    </location>
</feature>
<evidence type="ECO:0000256" key="7">
    <source>
        <dbReference type="RuleBase" id="RU003345"/>
    </source>
</evidence>
<dbReference type="FunFam" id="3.40.309.10:FF:000003">
    <property type="entry name" value="Aldehyde dehydrogenase"/>
    <property type="match status" value="1"/>
</dbReference>
<organism evidence="10 11">
    <name type="scientific">Candidatus Flavonifractor merdigallinarum</name>
    <dbReference type="NCBI Taxonomy" id="2838589"/>
    <lineage>
        <taxon>Bacteria</taxon>
        <taxon>Bacillati</taxon>
        <taxon>Bacillota</taxon>
        <taxon>Clostridia</taxon>
        <taxon>Eubacteriales</taxon>
        <taxon>Oscillospiraceae</taxon>
        <taxon>Flavonifractor</taxon>
    </lineage>
</organism>
<dbReference type="FunFam" id="3.40.605.10:FF:000004">
    <property type="entry name" value="Aldehyde dehydrogenase"/>
    <property type="match status" value="1"/>
</dbReference>
<feature type="domain" description="Aldehyde dehydrogenase" evidence="9">
    <location>
        <begin position="4"/>
        <end position="425"/>
    </location>
</feature>
<feature type="active site" evidence="5">
    <location>
        <position position="243"/>
    </location>
</feature>
<evidence type="ECO:0000256" key="1">
    <source>
        <dbReference type="ARBA" id="ARBA00009986"/>
    </source>
</evidence>
<protein>
    <recommendedName>
        <fullName evidence="4">Aldehyde dehydrogenase</fullName>
    </recommendedName>
</protein>
<evidence type="ECO:0000256" key="8">
    <source>
        <dbReference type="SAM" id="Coils"/>
    </source>
</evidence>
<dbReference type="Gene3D" id="3.40.309.10">
    <property type="entry name" value="Aldehyde Dehydrogenase, Chain A, domain 2"/>
    <property type="match status" value="1"/>
</dbReference>
<evidence type="ECO:0000259" key="9">
    <source>
        <dbReference type="Pfam" id="PF00171"/>
    </source>
</evidence>
<dbReference type="InterPro" id="IPR015590">
    <property type="entry name" value="Aldehyde_DH_dom"/>
</dbReference>
<dbReference type="InterPro" id="IPR016162">
    <property type="entry name" value="Ald_DH_N"/>
</dbReference>
<keyword evidence="2 4" id="KW-0560">Oxidoreductase</keyword>
<sequence length="454" mass="49516">MDMTQLVERQKRFFSTGATRNVENRKKALNTLLQGLERREEELLAALKADLGKGAFEGYMSEVGMVRAEARHALKHVAKWSRPKRVKGPLSQFPSRGEILREPYGTALIIAPWNYPVQLNLVPLISALAAGCTAVVKPSAYAPATSHALAQLLGECFPPEYVAVVEGGRAENTALLEQPFDRIFFTGSPAVGRTVMAAAAKHLTPVTLELGGKSPVILLSDADVALAAHRLAWGKFLNAGQTCVAPDHVWVPSRLRDAFVEAIQGEIAKLYGPDPLHSGDLGCIINEKHFQRLLKLLPSGRTVCGGTWEEESRKIAPTVLVDVTEEDPVMGEEIFGPILPVLTYDNLDELLAHLAQKPHPLALYVFTRSSEGAQKVLTAFPFGGGCVNDAVVHLTCPDLPFGGVGESGMGRCHGRYGFDTFTHEKGILWRGKMEVALRYPPHKGKSLSMLKKFM</sequence>
<dbReference type="PANTHER" id="PTHR43570">
    <property type="entry name" value="ALDEHYDE DEHYDROGENASE"/>
    <property type="match status" value="1"/>
</dbReference>
<dbReference type="EMBL" id="DXDX01000106">
    <property type="protein sequence ID" value="HIY21388.1"/>
    <property type="molecule type" value="Genomic_DNA"/>
</dbReference>
<dbReference type="InterPro" id="IPR029510">
    <property type="entry name" value="Ald_DH_CS_GLU"/>
</dbReference>
<accession>A0A9D1Y8U4</accession>
<evidence type="ECO:0000256" key="3">
    <source>
        <dbReference type="ARBA" id="ARBA00023027"/>
    </source>
</evidence>
<dbReference type="GO" id="GO:0006081">
    <property type="term" value="P:aldehyde metabolic process"/>
    <property type="evidence" value="ECO:0007669"/>
    <property type="project" value="InterPro"/>
</dbReference>
<comment type="caution">
    <text evidence="10">The sequence shown here is derived from an EMBL/GenBank/DDBJ whole genome shotgun (WGS) entry which is preliminary data.</text>
</comment>
<dbReference type="PROSITE" id="PS00070">
    <property type="entry name" value="ALDEHYDE_DEHYDR_CYS"/>
    <property type="match status" value="1"/>
</dbReference>
<dbReference type="CDD" id="cd07136">
    <property type="entry name" value="ALDH_YwdH-P39616"/>
    <property type="match status" value="1"/>
</dbReference>
<dbReference type="Pfam" id="PF00171">
    <property type="entry name" value="Aldedh"/>
    <property type="match status" value="1"/>
</dbReference>
<dbReference type="InterPro" id="IPR016161">
    <property type="entry name" value="Ald_DH/histidinol_DH"/>
</dbReference>
<evidence type="ECO:0000256" key="4">
    <source>
        <dbReference type="PIRNR" id="PIRNR036492"/>
    </source>
</evidence>
<reference evidence="10" key="1">
    <citation type="journal article" date="2021" name="PeerJ">
        <title>Extensive microbial diversity within the chicken gut microbiome revealed by metagenomics and culture.</title>
        <authorList>
            <person name="Gilroy R."/>
            <person name="Ravi A."/>
            <person name="Getino M."/>
            <person name="Pursley I."/>
            <person name="Horton D.L."/>
            <person name="Alikhan N.F."/>
            <person name="Baker D."/>
            <person name="Gharbi K."/>
            <person name="Hall N."/>
            <person name="Watson M."/>
            <person name="Adriaenssens E.M."/>
            <person name="Foster-Nyarko E."/>
            <person name="Jarju S."/>
            <person name="Secka A."/>
            <person name="Antonio M."/>
            <person name="Oren A."/>
            <person name="Chaudhuri R.R."/>
            <person name="La Ragione R."/>
            <person name="Hildebrand F."/>
            <person name="Pallen M.J."/>
        </authorList>
    </citation>
    <scope>NUCLEOTIDE SEQUENCE</scope>
    <source>
        <strain evidence="10">ChiBcec16_6824</strain>
    </source>
</reference>
<keyword evidence="8" id="KW-0175">Coiled coil</keyword>